<comment type="similarity">
    <text evidence="1">Belongs to the type-I restriction system S methylase family.</text>
</comment>
<keyword evidence="5" id="KW-0540">Nuclease</keyword>
<organism evidence="5 6">
    <name type="scientific">Campylobacter anatolicus</name>
    <dbReference type="NCBI Taxonomy" id="2829105"/>
    <lineage>
        <taxon>Bacteria</taxon>
        <taxon>Pseudomonadati</taxon>
        <taxon>Campylobacterota</taxon>
        <taxon>Epsilonproteobacteria</taxon>
        <taxon>Campylobacterales</taxon>
        <taxon>Campylobacteraceae</taxon>
        <taxon>Campylobacter</taxon>
    </lineage>
</organism>
<comment type="caution">
    <text evidence="5">The sequence shown here is derived from an EMBL/GenBank/DDBJ whole genome shotgun (WGS) entry which is preliminary data.</text>
</comment>
<keyword evidence="5" id="KW-0378">Hydrolase</keyword>
<evidence type="ECO:0000256" key="3">
    <source>
        <dbReference type="ARBA" id="ARBA00023125"/>
    </source>
</evidence>
<feature type="domain" description="Type I restriction modification DNA specificity" evidence="4">
    <location>
        <begin position="13"/>
        <end position="168"/>
    </location>
</feature>
<dbReference type="EC" id="3.1.21.-" evidence="5"/>
<reference evidence="5 6" key="1">
    <citation type="submission" date="2021-04" db="EMBL/GenBank/DDBJ databases">
        <title>Molecular and phenotypic characterization and identification of bacterial isolates recovered from the Anatolian ground squirrels (Spermophilus xanthoprymnus) and which have the potential to form a new species in the Campylobacter genus.</title>
        <authorList>
            <person name="Aydin F."/>
            <person name="Abay S."/>
            <person name="Kayman T."/>
            <person name="Karakaya E."/>
            <person name="Mustak H.K."/>
            <person name="Mustak I.B."/>
            <person name="Bilgin N."/>
            <person name="Duzler A."/>
            <person name="Sahin O."/>
            <person name="Guran O."/>
            <person name="Saticioglu I.B."/>
        </authorList>
    </citation>
    <scope>NUCLEOTIDE SEQUENCE [LARGE SCALE GENOMIC DNA]</scope>
    <source>
        <strain evidence="6">faydin-G24</strain>
    </source>
</reference>
<proteinExistence type="inferred from homology"/>
<keyword evidence="5" id="KW-0255">Endonuclease</keyword>
<dbReference type="Proteomes" id="UP000682951">
    <property type="component" value="Unassembled WGS sequence"/>
</dbReference>
<evidence type="ECO:0000313" key="5">
    <source>
        <dbReference type="EMBL" id="MBR8463099.1"/>
    </source>
</evidence>
<evidence type="ECO:0000256" key="1">
    <source>
        <dbReference type="ARBA" id="ARBA00010923"/>
    </source>
</evidence>
<dbReference type="SUPFAM" id="SSF116734">
    <property type="entry name" value="DNA methylase specificity domain"/>
    <property type="match status" value="2"/>
</dbReference>
<name>A0ABS5HFP7_9BACT</name>
<dbReference type="GO" id="GO:0016787">
    <property type="term" value="F:hydrolase activity"/>
    <property type="evidence" value="ECO:0007669"/>
    <property type="project" value="UniProtKB-KW"/>
</dbReference>
<evidence type="ECO:0000313" key="6">
    <source>
        <dbReference type="Proteomes" id="UP000682951"/>
    </source>
</evidence>
<protein>
    <submittedName>
        <fullName evidence="5">Restriction endonuclease subunit S</fullName>
        <ecNumber evidence="5">3.1.21.-</ecNumber>
    </submittedName>
</protein>
<keyword evidence="2" id="KW-0680">Restriction system</keyword>
<keyword evidence="6" id="KW-1185">Reference proteome</keyword>
<accession>A0ABS5HFP7</accession>
<sequence length="362" mass="41881">MVKIMYKYNLNDVEWGNFFVKEIFEIEKCKCSKVSSLTEGKIPYVGATNRNNGVLSFVDGEIKLITKGNCIAFICDGEGSIGYSMYKEEDFIGSTTVKVGRNKRLNKYNAKFISTIADTVRSKYNFGFKRNEEHLKKEILQLPIDVNNEPNWHFMEEYIKEREIKQRKELKEYYKSRLLDLVICPEVLTDVEWGEFFIGGNDGIFDITATKSGIDKNKLNIESGNVPYITRSEIDNGINLFIINKQKEKYKQDEGNAITIGLDTQTVFYQSNSFFTGQNIQVLRNENLNKNNAMFIIPLLKIQMQKFNWGGNGATLGRLNRTKIALPIDLNGEPNWAYMENFIKNIEQKQIKNILKYLDEYI</sequence>
<evidence type="ECO:0000259" key="4">
    <source>
        <dbReference type="Pfam" id="PF01420"/>
    </source>
</evidence>
<dbReference type="Pfam" id="PF01420">
    <property type="entry name" value="Methylase_S"/>
    <property type="match status" value="2"/>
</dbReference>
<keyword evidence="3" id="KW-0238">DNA-binding</keyword>
<dbReference type="Gene3D" id="3.90.220.20">
    <property type="entry name" value="DNA methylase specificity domains"/>
    <property type="match status" value="2"/>
</dbReference>
<evidence type="ECO:0000256" key="2">
    <source>
        <dbReference type="ARBA" id="ARBA00022747"/>
    </source>
</evidence>
<dbReference type="EMBL" id="JAGSSW010000001">
    <property type="protein sequence ID" value="MBR8463099.1"/>
    <property type="molecule type" value="Genomic_DNA"/>
</dbReference>
<feature type="domain" description="Type I restriction modification DNA specificity" evidence="4">
    <location>
        <begin position="193"/>
        <end position="354"/>
    </location>
</feature>
<gene>
    <name evidence="5" type="ORF">KDD93_00735</name>
</gene>
<dbReference type="InterPro" id="IPR044946">
    <property type="entry name" value="Restrct_endonuc_typeI_TRD_sf"/>
</dbReference>
<dbReference type="InterPro" id="IPR000055">
    <property type="entry name" value="Restrct_endonuc_typeI_TRD"/>
</dbReference>
<dbReference type="GO" id="GO:0004519">
    <property type="term" value="F:endonuclease activity"/>
    <property type="evidence" value="ECO:0007669"/>
    <property type="project" value="UniProtKB-KW"/>
</dbReference>
<dbReference type="RefSeq" id="WP_212141369.1">
    <property type="nucleotide sequence ID" value="NZ_JAGSSW010000001.1"/>
</dbReference>